<dbReference type="OrthoDB" id="1302647at2759"/>
<proteinExistence type="predicted"/>
<name>A0A9Q1GS61_9CARY</name>
<sequence length="219" mass="25197">MPAKAEEALPPPVSTPPPLNPTTQSTYAAMVDPDHGCTLRFFSTTQINGTKIAKLEPEDVNPEIEYWKTSVLCAPWNPELDVHTETIVSLPIWVKFPRLELKYWGLDCLSKLGSVLGVPMKIDQRTKDKTYLQYPHLLIDIHLNKEFPDYIEFLNDQGVFIRQAVTYEWRPTKCDHCLMYGHLSDQCRKKKTRQEWRPKQSSAISAPPAPLRDVRRRPA</sequence>
<dbReference type="EMBL" id="JAKOGI010001912">
    <property type="protein sequence ID" value="KAJ8423638.1"/>
    <property type="molecule type" value="Genomic_DNA"/>
</dbReference>
<dbReference type="PANTHER" id="PTHR33233">
    <property type="entry name" value="ENDONUCLEASE/EXONUCLEASE/PHOSPHATASE"/>
    <property type="match status" value="1"/>
</dbReference>
<feature type="region of interest" description="Disordered" evidence="1">
    <location>
        <begin position="1"/>
        <end position="22"/>
    </location>
</feature>
<evidence type="ECO:0000256" key="1">
    <source>
        <dbReference type="SAM" id="MobiDB-lite"/>
    </source>
</evidence>
<keyword evidence="3" id="KW-1185">Reference proteome</keyword>
<dbReference type="Proteomes" id="UP001153076">
    <property type="component" value="Unassembled WGS sequence"/>
</dbReference>
<gene>
    <name evidence="2" type="ORF">Cgig2_032926</name>
</gene>
<feature type="region of interest" description="Disordered" evidence="1">
    <location>
        <begin position="191"/>
        <end position="219"/>
    </location>
</feature>
<reference evidence="2" key="1">
    <citation type="submission" date="2022-04" db="EMBL/GenBank/DDBJ databases">
        <title>Carnegiea gigantea Genome sequencing and assembly v2.</title>
        <authorList>
            <person name="Copetti D."/>
            <person name="Sanderson M.J."/>
            <person name="Burquez A."/>
            <person name="Wojciechowski M.F."/>
        </authorList>
    </citation>
    <scope>NUCLEOTIDE SEQUENCE</scope>
    <source>
        <strain evidence="2">SGP5-SGP5p</strain>
        <tissue evidence="2">Aerial part</tissue>
    </source>
</reference>
<evidence type="ECO:0008006" key="4">
    <source>
        <dbReference type="Google" id="ProtNLM"/>
    </source>
</evidence>
<accession>A0A9Q1GS61</accession>
<feature type="compositionally biased region" description="Pro residues" evidence="1">
    <location>
        <begin position="9"/>
        <end position="20"/>
    </location>
</feature>
<organism evidence="2 3">
    <name type="scientific">Carnegiea gigantea</name>
    <dbReference type="NCBI Taxonomy" id="171969"/>
    <lineage>
        <taxon>Eukaryota</taxon>
        <taxon>Viridiplantae</taxon>
        <taxon>Streptophyta</taxon>
        <taxon>Embryophyta</taxon>
        <taxon>Tracheophyta</taxon>
        <taxon>Spermatophyta</taxon>
        <taxon>Magnoliopsida</taxon>
        <taxon>eudicotyledons</taxon>
        <taxon>Gunneridae</taxon>
        <taxon>Pentapetalae</taxon>
        <taxon>Caryophyllales</taxon>
        <taxon>Cactineae</taxon>
        <taxon>Cactaceae</taxon>
        <taxon>Cactoideae</taxon>
        <taxon>Echinocereeae</taxon>
        <taxon>Carnegiea</taxon>
    </lineage>
</organism>
<dbReference type="PANTHER" id="PTHR33233:SF14">
    <property type="entry name" value="ENDONUCLEASE_EXONUCLEASE_PHOSPHATASE"/>
    <property type="match status" value="1"/>
</dbReference>
<dbReference type="AlphaFoldDB" id="A0A9Q1GS61"/>
<evidence type="ECO:0000313" key="2">
    <source>
        <dbReference type="EMBL" id="KAJ8423638.1"/>
    </source>
</evidence>
<protein>
    <recommendedName>
        <fullName evidence="4">DUF4283 domain-containing protein</fullName>
    </recommendedName>
</protein>
<evidence type="ECO:0000313" key="3">
    <source>
        <dbReference type="Proteomes" id="UP001153076"/>
    </source>
</evidence>
<comment type="caution">
    <text evidence="2">The sequence shown here is derived from an EMBL/GenBank/DDBJ whole genome shotgun (WGS) entry which is preliminary data.</text>
</comment>